<keyword evidence="2" id="KW-1185">Reference proteome</keyword>
<proteinExistence type="predicted"/>
<name>A0A3S4ZXY3_9PLAT</name>
<accession>A0A3S4ZXY3</accession>
<dbReference type="AlphaFoldDB" id="A0A3S4ZXY3"/>
<dbReference type="EMBL" id="CAAALY010057288">
    <property type="protein sequence ID" value="VEL22584.1"/>
    <property type="molecule type" value="Genomic_DNA"/>
</dbReference>
<protein>
    <submittedName>
        <fullName evidence="1">Uncharacterized protein</fullName>
    </submittedName>
</protein>
<reference evidence="1" key="1">
    <citation type="submission" date="2018-11" db="EMBL/GenBank/DDBJ databases">
        <authorList>
            <consortium name="Pathogen Informatics"/>
        </authorList>
    </citation>
    <scope>NUCLEOTIDE SEQUENCE</scope>
</reference>
<dbReference type="Proteomes" id="UP000784294">
    <property type="component" value="Unassembled WGS sequence"/>
</dbReference>
<comment type="caution">
    <text evidence="1">The sequence shown here is derived from an EMBL/GenBank/DDBJ whole genome shotgun (WGS) entry which is preliminary data.</text>
</comment>
<sequence length="103" mass="11372">MLLRFWAAKMNELADEHIFYSACLALSTVQGERWLIFRVRLANGPVKSVSLHCLPLHCLTRKVCAGPRLSAASMLDYPHLGCSVAVLRRKSGQLTGHNLLGGK</sequence>
<evidence type="ECO:0000313" key="1">
    <source>
        <dbReference type="EMBL" id="VEL22584.1"/>
    </source>
</evidence>
<organism evidence="1 2">
    <name type="scientific">Protopolystoma xenopodis</name>
    <dbReference type="NCBI Taxonomy" id="117903"/>
    <lineage>
        <taxon>Eukaryota</taxon>
        <taxon>Metazoa</taxon>
        <taxon>Spiralia</taxon>
        <taxon>Lophotrochozoa</taxon>
        <taxon>Platyhelminthes</taxon>
        <taxon>Monogenea</taxon>
        <taxon>Polyopisthocotylea</taxon>
        <taxon>Polystomatidea</taxon>
        <taxon>Polystomatidae</taxon>
        <taxon>Protopolystoma</taxon>
    </lineage>
</organism>
<evidence type="ECO:0000313" key="2">
    <source>
        <dbReference type="Proteomes" id="UP000784294"/>
    </source>
</evidence>
<gene>
    <name evidence="1" type="ORF">PXEA_LOCUS16024</name>
</gene>